<dbReference type="AlphaFoldDB" id="A0A1L9VVS4"/>
<evidence type="ECO:0000313" key="3">
    <source>
        <dbReference type="Proteomes" id="UP000184300"/>
    </source>
</evidence>
<keyword evidence="3" id="KW-1185">Reference proteome</keyword>
<proteinExistence type="predicted"/>
<dbReference type="GeneID" id="34455680"/>
<dbReference type="VEuPathDB" id="FungiDB:ASPGLDRAFT_1016564"/>
<protein>
    <submittedName>
        <fullName evidence="2">Uncharacterized protein</fullName>
    </submittedName>
</protein>
<name>A0A1L9VVS4_ASPGL</name>
<evidence type="ECO:0000313" key="2">
    <source>
        <dbReference type="EMBL" id="OJJ88009.1"/>
    </source>
</evidence>
<dbReference type="RefSeq" id="XP_022404692.1">
    <property type="nucleotide sequence ID" value="XM_022539419.1"/>
</dbReference>
<feature type="compositionally biased region" description="Pro residues" evidence="1">
    <location>
        <begin position="149"/>
        <end position="158"/>
    </location>
</feature>
<feature type="compositionally biased region" description="Basic residues" evidence="1">
    <location>
        <begin position="119"/>
        <end position="134"/>
    </location>
</feature>
<reference evidence="3" key="1">
    <citation type="journal article" date="2017" name="Genome Biol.">
        <title>Comparative genomics reveals high biological diversity and specific adaptations in the industrially and medically important fungal genus Aspergillus.</title>
        <authorList>
            <person name="de Vries R.P."/>
            <person name="Riley R."/>
            <person name="Wiebenga A."/>
            <person name="Aguilar-Osorio G."/>
            <person name="Amillis S."/>
            <person name="Uchima C.A."/>
            <person name="Anderluh G."/>
            <person name="Asadollahi M."/>
            <person name="Askin M."/>
            <person name="Barry K."/>
            <person name="Battaglia E."/>
            <person name="Bayram O."/>
            <person name="Benocci T."/>
            <person name="Braus-Stromeyer S.A."/>
            <person name="Caldana C."/>
            <person name="Canovas D."/>
            <person name="Cerqueira G.C."/>
            <person name="Chen F."/>
            <person name="Chen W."/>
            <person name="Choi C."/>
            <person name="Clum A."/>
            <person name="Dos Santos R.A."/>
            <person name="Damasio A.R."/>
            <person name="Diallinas G."/>
            <person name="Emri T."/>
            <person name="Fekete E."/>
            <person name="Flipphi M."/>
            <person name="Freyberg S."/>
            <person name="Gallo A."/>
            <person name="Gournas C."/>
            <person name="Habgood R."/>
            <person name="Hainaut M."/>
            <person name="Harispe M.L."/>
            <person name="Henrissat B."/>
            <person name="Hilden K.S."/>
            <person name="Hope R."/>
            <person name="Hossain A."/>
            <person name="Karabika E."/>
            <person name="Karaffa L."/>
            <person name="Karanyi Z."/>
            <person name="Krasevec N."/>
            <person name="Kuo A."/>
            <person name="Kusch H."/>
            <person name="LaButti K."/>
            <person name="Lagendijk E.L."/>
            <person name="Lapidus A."/>
            <person name="Levasseur A."/>
            <person name="Lindquist E."/>
            <person name="Lipzen A."/>
            <person name="Logrieco A.F."/>
            <person name="MacCabe A."/>
            <person name="Maekelae M.R."/>
            <person name="Malavazi I."/>
            <person name="Melin P."/>
            <person name="Meyer V."/>
            <person name="Mielnichuk N."/>
            <person name="Miskei M."/>
            <person name="Molnar A.P."/>
            <person name="Mule G."/>
            <person name="Ngan C.Y."/>
            <person name="Orejas M."/>
            <person name="Orosz E."/>
            <person name="Ouedraogo J.P."/>
            <person name="Overkamp K.M."/>
            <person name="Park H.-S."/>
            <person name="Perrone G."/>
            <person name="Piumi F."/>
            <person name="Punt P.J."/>
            <person name="Ram A.F."/>
            <person name="Ramon A."/>
            <person name="Rauscher S."/>
            <person name="Record E."/>
            <person name="Riano-Pachon D.M."/>
            <person name="Robert V."/>
            <person name="Roehrig J."/>
            <person name="Ruller R."/>
            <person name="Salamov A."/>
            <person name="Salih N.S."/>
            <person name="Samson R.A."/>
            <person name="Sandor E."/>
            <person name="Sanguinetti M."/>
            <person name="Schuetze T."/>
            <person name="Sepcic K."/>
            <person name="Shelest E."/>
            <person name="Sherlock G."/>
            <person name="Sophianopoulou V."/>
            <person name="Squina F.M."/>
            <person name="Sun H."/>
            <person name="Susca A."/>
            <person name="Todd R.B."/>
            <person name="Tsang A."/>
            <person name="Unkles S.E."/>
            <person name="van de Wiele N."/>
            <person name="van Rossen-Uffink D."/>
            <person name="Oliveira J.V."/>
            <person name="Vesth T.C."/>
            <person name="Visser J."/>
            <person name="Yu J.-H."/>
            <person name="Zhou M."/>
            <person name="Andersen M.R."/>
            <person name="Archer D.B."/>
            <person name="Baker S.E."/>
            <person name="Benoit I."/>
            <person name="Brakhage A.A."/>
            <person name="Braus G.H."/>
            <person name="Fischer R."/>
            <person name="Frisvad J.C."/>
            <person name="Goldman G.H."/>
            <person name="Houbraken J."/>
            <person name="Oakley B."/>
            <person name="Pocsi I."/>
            <person name="Scazzocchio C."/>
            <person name="Seiboth B."/>
            <person name="vanKuyk P.A."/>
            <person name="Wortman J."/>
            <person name="Dyer P.S."/>
            <person name="Grigoriev I.V."/>
        </authorList>
    </citation>
    <scope>NUCLEOTIDE SEQUENCE [LARGE SCALE GENOMIC DNA]</scope>
    <source>
        <strain evidence="3">CBS 516.65</strain>
    </source>
</reference>
<dbReference type="EMBL" id="KV878890">
    <property type="protein sequence ID" value="OJJ88009.1"/>
    <property type="molecule type" value="Genomic_DNA"/>
</dbReference>
<evidence type="ECO:0000256" key="1">
    <source>
        <dbReference type="SAM" id="MobiDB-lite"/>
    </source>
</evidence>
<accession>A0A1L9VVS4</accession>
<gene>
    <name evidence="2" type="ORF">ASPGLDRAFT_1016564</name>
</gene>
<feature type="region of interest" description="Disordered" evidence="1">
    <location>
        <begin position="113"/>
        <end position="158"/>
    </location>
</feature>
<dbReference type="Proteomes" id="UP000184300">
    <property type="component" value="Unassembled WGS sequence"/>
</dbReference>
<sequence>MGTRCPKTAWETLKMEYCPTPWKVVHELFEKLMNMKYRENGNHRIFLRRFRELVQKLKTETIIPSWLEMSAFLRALSNSPSLHALMYQISTWKDIGASELYQAFQQFEGNRKALNGGKRIPRPKHRAGKNRRKASILEASTAPHLQVPDPQPSQLPSR</sequence>
<organism evidence="2 3">
    <name type="scientific">Aspergillus glaucus CBS 516.65</name>
    <dbReference type="NCBI Taxonomy" id="1160497"/>
    <lineage>
        <taxon>Eukaryota</taxon>
        <taxon>Fungi</taxon>
        <taxon>Dikarya</taxon>
        <taxon>Ascomycota</taxon>
        <taxon>Pezizomycotina</taxon>
        <taxon>Eurotiomycetes</taxon>
        <taxon>Eurotiomycetidae</taxon>
        <taxon>Eurotiales</taxon>
        <taxon>Aspergillaceae</taxon>
        <taxon>Aspergillus</taxon>
        <taxon>Aspergillus subgen. Aspergillus</taxon>
    </lineage>
</organism>